<dbReference type="InterPro" id="IPR029060">
    <property type="entry name" value="PIN-like_dom_sf"/>
</dbReference>
<gene>
    <name evidence="5" type="primary">vapC</name>
    <name evidence="7" type="ORF">GAO09_26675</name>
</gene>
<dbReference type="GO" id="GO:0016787">
    <property type="term" value="F:hydrolase activity"/>
    <property type="evidence" value="ECO:0007669"/>
    <property type="project" value="UniProtKB-KW"/>
</dbReference>
<keyword evidence="8" id="KW-1185">Reference proteome</keyword>
<evidence type="ECO:0000259" key="6">
    <source>
        <dbReference type="Pfam" id="PF01850"/>
    </source>
</evidence>
<keyword evidence="1 5" id="KW-1277">Toxin-antitoxin system</keyword>
<dbReference type="Proteomes" id="UP000435138">
    <property type="component" value="Unassembled WGS sequence"/>
</dbReference>
<accession>A0A6A8AE69</accession>
<feature type="domain" description="PIN" evidence="6">
    <location>
        <begin position="2"/>
        <end position="130"/>
    </location>
</feature>
<feature type="binding site" evidence="5">
    <location>
        <position position="5"/>
    </location>
    <ligand>
        <name>Mg(2+)</name>
        <dbReference type="ChEBI" id="CHEBI:18420"/>
    </ligand>
</feature>
<dbReference type="SUPFAM" id="SSF88723">
    <property type="entry name" value="PIN domain-like"/>
    <property type="match status" value="1"/>
</dbReference>
<evidence type="ECO:0000313" key="7">
    <source>
        <dbReference type="EMBL" id="MQY49615.1"/>
    </source>
</evidence>
<dbReference type="Gene3D" id="3.40.50.1010">
    <property type="entry name" value="5'-nuclease"/>
    <property type="match status" value="1"/>
</dbReference>
<evidence type="ECO:0000256" key="4">
    <source>
        <dbReference type="ARBA" id="ARBA00022801"/>
    </source>
</evidence>
<comment type="similarity">
    <text evidence="5">Belongs to the PINc/VapC protein family.</text>
</comment>
<name>A0A6A8AE69_9HYPH</name>
<dbReference type="GO" id="GO:0090729">
    <property type="term" value="F:toxin activity"/>
    <property type="evidence" value="ECO:0007669"/>
    <property type="project" value="UniProtKB-KW"/>
</dbReference>
<keyword evidence="4 5" id="KW-0378">Hydrolase</keyword>
<dbReference type="RefSeq" id="WP_153359565.1">
    <property type="nucleotide sequence ID" value="NZ_WIXI01000051.1"/>
</dbReference>
<evidence type="ECO:0000256" key="1">
    <source>
        <dbReference type="ARBA" id="ARBA00022649"/>
    </source>
</evidence>
<dbReference type="CDD" id="cd09874">
    <property type="entry name" value="PIN_MT3492-like"/>
    <property type="match status" value="1"/>
</dbReference>
<dbReference type="GO" id="GO:0004540">
    <property type="term" value="F:RNA nuclease activity"/>
    <property type="evidence" value="ECO:0007669"/>
    <property type="project" value="InterPro"/>
</dbReference>
<evidence type="ECO:0000256" key="5">
    <source>
        <dbReference type="HAMAP-Rule" id="MF_00265"/>
    </source>
</evidence>
<dbReference type="AlphaFoldDB" id="A0A6A8AE69"/>
<organism evidence="7 8">
    <name type="scientific">Endobacterium cereale</name>
    <dbReference type="NCBI Taxonomy" id="2663029"/>
    <lineage>
        <taxon>Bacteria</taxon>
        <taxon>Pseudomonadati</taxon>
        <taxon>Pseudomonadota</taxon>
        <taxon>Alphaproteobacteria</taxon>
        <taxon>Hyphomicrobiales</taxon>
        <taxon>Rhizobiaceae</taxon>
        <taxon>Endobacterium</taxon>
    </lineage>
</organism>
<comment type="caution">
    <text evidence="7">The sequence shown here is derived from an EMBL/GenBank/DDBJ whole genome shotgun (WGS) entry which is preliminary data.</text>
</comment>
<keyword evidence="3 5" id="KW-0479">Metal-binding</keyword>
<evidence type="ECO:0000256" key="3">
    <source>
        <dbReference type="ARBA" id="ARBA00022723"/>
    </source>
</evidence>
<sequence length="140" mass="15404">MYYVDTSALIALLVGEPTVDIVSRWMAHHRDERLFISEWTYTEFSSALSVKARVEKISPSLRKLALGGFLQMANNSLEVAPVFSRDFKTAAHLADHIELGLRSGDALHLAVAMELDAGIVTLDKRFATAAQTLGARCTLL</sequence>
<keyword evidence="5" id="KW-0460">Magnesium</keyword>
<dbReference type="Pfam" id="PF01850">
    <property type="entry name" value="PIN"/>
    <property type="match status" value="1"/>
</dbReference>
<comment type="cofactor">
    <cofactor evidence="5">
        <name>Mg(2+)</name>
        <dbReference type="ChEBI" id="CHEBI:18420"/>
    </cofactor>
</comment>
<comment type="function">
    <text evidence="5">Toxic component of a toxin-antitoxin (TA) system. An RNase.</text>
</comment>
<protein>
    <recommendedName>
        <fullName evidence="5">Ribonuclease VapC</fullName>
        <shortName evidence="5">RNase VapC</shortName>
        <ecNumber evidence="5">3.1.-.-</ecNumber>
    </recommendedName>
    <alternativeName>
        <fullName evidence="5">Toxin VapC</fullName>
    </alternativeName>
</protein>
<reference evidence="7 8" key="1">
    <citation type="submission" date="2019-11" db="EMBL/GenBank/DDBJ databases">
        <title>Genome analysis of Rhizobacterium cereale a novel genus and species isolated from maize roots in North Spain.</title>
        <authorList>
            <person name="Menendez E."/>
            <person name="Flores-Felix J.D."/>
            <person name="Ramirez-Bahena M.-H."/>
            <person name="Igual J.M."/>
            <person name="Garcia-Fraile P."/>
            <person name="Peix A."/>
            <person name="Velazquez E."/>
        </authorList>
    </citation>
    <scope>NUCLEOTIDE SEQUENCE [LARGE SCALE GENOMIC DNA]</scope>
    <source>
        <strain evidence="7 8">RZME27</strain>
    </source>
</reference>
<evidence type="ECO:0000256" key="2">
    <source>
        <dbReference type="ARBA" id="ARBA00022722"/>
    </source>
</evidence>
<keyword evidence="2 5" id="KW-0540">Nuclease</keyword>
<dbReference type="InterPro" id="IPR022907">
    <property type="entry name" value="VapC_family"/>
</dbReference>
<dbReference type="HAMAP" id="MF_00265">
    <property type="entry name" value="VapC_Nob1"/>
    <property type="match status" value="1"/>
</dbReference>
<proteinExistence type="inferred from homology"/>
<evidence type="ECO:0000313" key="8">
    <source>
        <dbReference type="Proteomes" id="UP000435138"/>
    </source>
</evidence>
<dbReference type="EMBL" id="WIXI01000051">
    <property type="protein sequence ID" value="MQY49615.1"/>
    <property type="molecule type" value="Genomic_DNA"/>
</dbReference>
<dbReference type="EC" id="3.1.-.-" evidence="5"/>
<dbReference type="InterPro" id="IPR002716">
    <property type="entry name" value="PIN_dom"/>
</dbReference>
<keyword evidence="5" id="KW-0800">Toxin</keyword>
<feature type="binding site" evidence="5">
    <location>
        <position position="105"/>
    </location>
    <ligand>
        <name>Mg(2+)</name>
        <dbReference type="ChEBI" id="CHEBI:18420"/>
    </ligand>
</feature>
<dbReference type="GO" id="GO:0000287">
    <property type="term" value="F:magnesium ion binding"/>
    <property type="evidence" value="ECO:0007669"/>
    <property type="project" value="UniProtKB-UniRule"/>
</dbReference>